<sequence>MTSEKTNKVQPPKAAVIEAPYEVIYFAKKHRISQEDARGIIEKYGANRKEADKAGRRISV</sequence>
<reference evidence="2 3" key="1">
    <citation type="submission" date="2018-11" db="EMBL/GenBank/DDBJ databases">
        <authorList>
            <person name="Huo Y."/>
        </authorList>
    </citation>
    <scope>NUCLEOTIDE SEQUENCE [LARGE SCALE GENOMIC DNA]</scope>
    <source>
        <strain evidence="2 3">DSM 30132</strain>
    </source>
</reference>
<reference evidence="1 4" key="2">
    <citation type="submission" date="2020-08" db="EMBL/GenBank/DDBJ databases">
        <title>Genomic Encyclopedia of Type Strains, Phase III (KMG-III): the genomes of soil and plant-associated and newly described type strains.</title>
        <authorList>
            <person name="Whitman W."/>
        </authorList>
    </citation>
    <scope>NUCLEOTIDE SEQUENCE [LARGE SCALE GENOMIC DNA]</scope>
    <source>
        <strain evidence="1 4">CECT 4113</strain>
    </source>
</reference>
<evidence type="ECO:0000313" key="4">
    <source>
        <dbReference type="Proteomes" id="UP000518315"/>
    </source>
</evidence>
<protein>
    <submittedName>
        <fullName evidence="2">DUF3606 domain-containing protein</fullName>
    </submittedName>
</protein>
<dbReference type="EMBL" id="RJJT01000004">
    <property type="protein sequence ID" value="RSB81878.1"/>
    <property type="molecule type" value="Genomic_DNA"/>
</dbReference>
<evidence type="ECO:0000313" key="2">
    <source>
        <dbReference type="EMBL" id="RSB81878.1"/>
    </source>
</evidence>
<proteinExistence type="predicted"/>
<name>A0A427N4W6_9HYPH</name>
<organism evidence="2 3">
    <name type="scientific">Rhizobium pisi</name>
    <dbReference type="NCBI Taxonomy" id="574561"/>
    <lineage>
        <taxon>Bacteria</taxon>
        <taxon>Pseudomonadati</taxon>
        <taxon>Pseudomonadota</taxon>
        <taxon>Alphaproteobacteria</taxon>
        <taxon>Hyphomicrobiales</taxon>
        <taxon>Rhizobiaceae</taxon>
        <taxon>Rhizobium/Agrobacterium group</taxon>
        <taxon>Rhizobium</taxon>
    </lineage>
</organism>
<dbReference type="Proteomes" id="UP000518315">
    <property type="component" value="Unassembled WGS sequence"/>
</dbReference>
<dbReference type="AlphaFoldDB" id="A0A427N4W6"/>
<comment type="caution">
    <text evidence="2">The sequence shown here is derived from an EMBL/GenBank/DDBJ whole genome shotgun (WGS) entry which is preliminary data.</text>
</comment>
<dbReference type="OrthoDB" id="8238029at2"/>
<accession>A0A427N4W6</accession>
<evidence type="ECO:0000313" key="3">
    <source>
        <dbReference type="Proteomes" id="UP000277279"/>
    </source>
</evidence>
<gene>
    <name evidence="2" type="ORF">EFD55_08025</name>
    <name evidence="1" type="ORF">FHS26_001613</name>
</gene>
<dbReference type="RefSeq" id="WP_125844069.1">
    <property type="nucleotide sequence ID" value="NZ_JACHXH010000004.1"/>
</dbReference>
<evidence type="ECO:0000313" key="1">
    <source>
        <dbReference type="EMBL" id="MBB3133900.1"/>
    </source>
</evidence>
<keyword evidence="4" id="KW-1185">Reference proteome</keyword>
<dbReference type="Proteomes" id="UP000277279">
    <property type="component" value="Unassembled WGS sequence"/>
</dbReference>
<dbReference type="EMBL" id="JACHXH010000004">
    <property type="protein sequence ID" value="MBB3133900.1"/>
    <property type="molecule type" value="Genomic_DNA"/>
</dbReference>